<evidence type="ECO:0000256" key="1">
    <source>
        <dbReference type="SAM" id="MobiDB-lite"/>
    </source>
</evidence>
<comment type="caution">
    <text evidence="2">The sequence shown here is derived from an EMBL/GenBank/DDBJ whole genome shotgun (WGS) entry which is preliminary data.</text>
</comment>
<protein>
    <submittedName>
        <fullName evidence="2">Uncharacterized protein</fullName>
    </submittedName>
</protein>
<gene>
    <name evidence="2" type="ORF">GRI35_04590</name>
</gene>
<keyword evidence="3" id="KW-1185">Reference proteome</keyword>
<proteinExistence type="predicted"/>
<feature type="region of interest" description="Disordered" evidence="1">
    <location>
        <begin position="553"/>
        <end position="575"/>
    </location>
</feature>
<evidence type="ECO:0000313" key="2">
    <source>
        <dbReference type="EMBL" id="MXO82650.1"/>
    </source>
</evidence>
<feature type="compositionally biased region" description="Basic and acidic residues" evidence="1">
    <location>
        <begin position="447"/>
        <end position="466"/>
    </location>
</feature>
<evidence type="ECO:0000313" key="3">
    <source>
        <dbReference type="Proteomes" id="UP000460290"/>
    </source>
</evidence>
<sequence length="599" mass="66183">MKEAKKPRGTSVLSGFCTLGDPVEKKCGLRDVRLQSRVESGGAPVWGRIFTYILNGDKRIGKNKVSKGSQLQGFAIKTYNPKKKGQDEYRFLVDPEWASIDIWRDDFAIVQQPGTQNWFRLDLPSGAKTFLGEGAYSRSRSFGGPYLSMIDGGKSHRVLVSKKADGSLAARLINSEGHASSVVIDNIAPPEVLAEGRFPVETFYDGIALVNRVDADGRHYNQLFSEDGDKALTPPFAPMLVVRDLHSYPMVVLDEQKGLYWPVISGEDIFAKPEALLGLRPAKAGTDVAELTSLASSKSSANYQLLDCKGGSCAFSKHWVAIWDTPDGLRLAPTLAAGVTNVDNRTEYKSAYIPHMDSILSSQADAEYVSLNPLSKPSPETGAFAAVRSDGRADLLSDGFSALNREPLANAASITNFRTTYYRQKLRERDERDARLRAERAEAARLSRLAQQERQRKRAAEQEAMHSRIRQLQQQGDHFGAWLIARRGNSQAVANWVVGSLRGGYDQIGDNNLQIATHYAVGDDLRLVQNEIAKRRARAAEVYIPRVILGGSPRTPLHPAQRSASQPTNTDQSYREQSYMDYLSGRTSQYRCGASSFCN</sequence>
<accession>A0A844Z763</accession>
<dbReference type="Proteomes" id="UP000460290">
    <property type="component" value="Unassembled WGS sequence"/>
</dbReference>
<dbReference type="AlphaFoldDB" id="A0A844Z763"/>
<reference evidence="2 3" key="1">
    <citation type="submission" date="2019-12" db="EMBL/GenBank/DDBJ databases">
        <title>Genomic-based taxomic classification of the family Erythrobacteraceae.</title>
        <authorList>
            <person name="Xu L."/>
        </authorList>
    </citation>
    <scope>NUCLEOTIDE SEQUENCE [LARGE SCALE GENOMIC DNA]</scope>
    <source>
        <strain evidence="2 3">KCTC 42006</strain>
    </source>
</reference>
<organism evidence="2 3">
    <name type="scientific">Pontixanthobacter aestiaquae</name>
    <dbReference type="NCBI Taxonomy" id="1509367"/>
    <lineage>
        <taxon>Bacteria</taxon>
        <taxon>Pseudomonadati</taxon>
        <taxon>Pseudomonadota</taxon>
        <taxon>Alphaproteobacteria</taxon>
        <taxon>Sphingomonadales</taxon>
        <taxon>Erythrobacteraceae</taxon>
        <taxon>Pontixanthobacter</taxon>
    </lineage>
</organism>
<dbReference type="RefSeq" id="WP_290258938.1">
    <property type="nucleotide sequence ID" value="NZ_JAUFQM010000001.1"/>
</dbReference>
<feature type="region of interest" description="Disordered" evidence="1">
    <location>
        <begin position="447"/>
        <end position="468"/>
    </location>
</feature>
<feature type="compositionally biased region" description="Polar residues" evidence="1">
    <location>
        <begin position="562"/>
        <end position="575"/>
    </location>
</feature>
<name>A0A844Z763_9SPHN</name>
<dbReference type="EMBL" id="WTYZ01000001">
    <property type="protein sequence ID" value="MXO82650.1"/>
    <property type="molecule type" value="Genomic_DNA"/>
</dbReference>